<organismHost>
    <name type="scientific">Amsacta</name>
    <dbReference type="NCBI Taxonomy" id="340055"/>
</organismHost>
<dbReference type="KEGG" id="vg:1494747"/>
<dbReference type="EMBL" id="AF250284">
    <property type="protein sequence ID" value="AAG02863.1"/>
    <property type="molecule type" value="Genomic_DNA"/>
</dbReference>
<keyword evidence="1" id="KW-0472">Membrane</keyword>
<keyword evidence="3" id="KW-1185">Reference proteome</keyword>
<evidence type="ECO:0000313" key="3">
    <source>
        <dbReference type="Proteomes" id="UP000000872"/>
    </source>
</evidence>
<sequence>MEDLYINDSLSQNISAFGNTTEAGKKYYVMPSNNPYVPTNAMLNPITDPIYKNNNNNNNNNVSVDNNITQDMNVSVDTNNESREADISIFANLENNVPDFFVNNISEEVFIIFIATAALLASARINNKLISFILFVIISLLVSLEYGVSIAIVFYAIFFVDTMDIFIIILVVLALIHIFLPIPGLVSDTFNWNYVIQAVLGLLLLLSINNNWKRVFCIDNSLKNSNTKIFKDENTNGILTNMSY</sequence>
<name>Q9EMP2_AMEPV</name>
<organism evidence="2 3">
    <name type="scientific">Amsacta moorei entomopoxvirus</name>
    <name type="common">AmEPV</name>
    <dbReference type="NCBI Taxonomy" id="28321"/>
    <lineage>
        <taxon>Viruses</taxon>
        <taxon>Varidnaviria</taxon>
        <taxon>Bamfordvirae</taxon>
        <taxon>Nucleocytoviricota</taxon>
        <taxon>Pokkesviricetes</taxon>
        <taxon>Chitovirales</taxon>
        <taxon>Poxviridae</taxon>
        <taxon>Entomopoxvirinae</taxon>
        <taxon>Betaentomopoxvirus</taxon>
    </lineage>
</organism>
<proteinExistence type="predicted"/>
<feature type="transmembrane region" description="Helical" evidence="1">
    <location>
        <begin position="109"/>
        <end position="126"/>
    </location>
</feature>
<feature type="transmembrane region" description="Helical" evidence="1">
    <location>
        <begin position="132"/>
        <end position="158"/>
    </location>
</feature>
<dbReference type="Proteomes" id="UP000000872">
    <property type="component" value="Segment"/>
</dbReference>
<keyword evidence="1" id="KW-1133">Transmembrane helix</keyword>
<accession>Q9EMP2</accession>
<dbReference type="RefSeq" id="NP_064939.1">
    <property type="nucleotide sequence ID" value="NC_002520.1"/>
</dbReference>
<reference evidence="2 3" key="1">
    <citation type="journal article" date="2000" name="Virology">
        <title>Complete genomic sequence of the Amsacta moorei entomopoxvirus: analysis and comparison with other poxviruses.</title>
        <authorList>
            <person name="Bawden A.L."/>
            <person name="Glassberg K.J."/>
            <person name="Diggans J."/>
            <person name="Shaw R."/>
            <person name="Farmerie W."/>
            <person name="Moyer R.W."/>
        </authorList>
    </citation>
    <scope>NUCLEOTIDE SEQUENCE [LARGE SCALE GENOMIC DNA]</scope>
</reference>
<gene>
    <name evidence="2" type="primary">AMV157</name>
</gene>
<protein>
    <submittedName>
        <fullName evidence="2">AMV157</fullName>
    </submittedName>
</protein>
<keyword evidence="1" id="KW-0812">Transmembrane</keyword>
<feature type="transmembrane region" description="Helical" evidence="1">
    <location>
        <begin position="165"/>
        <end position="186"/>
    </location>
</feature>
<dbReference type="OrthoDB" id="16835at10239"/>
<evidence type="ECO:0000256" key="1">
    <source>
        <dbReference type="SAM" id="Phobius"/>
    </source>
</evidence>
<dbReference type="GeneID" id="1494747"/>
<evidence type="ECO:0000313" key="2">
    <source>
        <dbReference type="EMBL" id="AAG02863.1"/>
    </source>
</evidence>